<evidence type="ECO:0000313" key="6">
    <source>
        <dbReference type="EMBL" id="KLA29772.1"/>
    </source>
</evidence>
<dbReference type="RefSeq" id="WP_000427949.1">
    <property type="nucleotide sequence ID" value="NZ_LCYI01000020.1"/>
</dbReference>
<dbReference type="InterPro" id="IPR015424">
    <property type="entry name" value="PyrdxlP-dep_Trfase"/>
</dbReference>
<protein>
    <recommendedName>
        <fullName evidence="8">Aminotransferase DegT</fullName>
    </recommendedName>
</protein>
<dbReference type="PIRSF" id="PIRSF000390">
    <property type="entry name" value="PLP_StrS"/>
    <property type="match status" value="1"/>
</dbReference>
<dbReference type="Gene3D" id="3.40.640.10">
    <property type="entry name" value="Type I PLP-dependent aspartate aminotransferase-like (Major domain)"/>
    <property type="match status" value="1"/>
</dbReference>
<dbReference type="PANTHER" id="PTHR30244">
    <property type="entry name" value="TRANSAMINASE"/>
    <property type="match status" value="1"/>
</dbReference>
<dbReference type="AlphaFoldDB" id="A0A0G8F203"/>
<comment type="caution">
    <text evidence="6">The sequence shown here is derived from an EMBL/GenBank/DDBJ whole genome shotgun (WGS) entry which is preliminary data.</text>
</comment>
<evidence type="ECO:0000256" key="2">
    <source>
        <dbReference type="ARBA" id="ARBA00037999"/>
    </source>
</evidence>
<evidence type="ECO:0000256" key="4">
    <source>
        <dbReference type="PIRSR" id="PIRSR000390-2"/>
    </source>
</evidence>
<dbReference type="GeneID" id="301197328"/>
<dbReference type="EMBL" id="LCYI01000020">
    <property type="protein sequence ID" value="KLA29772.1"/>
    <property type="molecule type" value="Genomic_DNA"/>
</dbReference>
<feature type="modified residue" description="N6-(pyridoxal phosphate)lysine" evidence="4">
    <location>
        <position position="190"/>
    </location>
</feature>
<gene>
    <name evidence="6" type="ORF">B4077_1515</name>
</gene>
<organism evidence="6 7">
    <name type="scientific">Bacillus cereus</name>
    <dbReference type="NCBI Taxonomy" id="1396"/>
    <lineage>
        <taxon>Bacteria</taxon>
        <taxon>Bacillati</taxon>
        <taxon>Bacillota</taxon>
        <taxon>Bacilli</taxon>
        <taxon>Bacillales</taxon>
        <taxon>Bacillaceae</taxon>
        <taxon>Bacillus</taxon>
        <taxon>Bacillus cereus group</taxon>
    </lineage>
</organism>
<evidence type="ECO:0000313" key="7">
    <source>
        <dbReference type="Proteomes" id="UP000035214"/>
    </source>
</evidence>
<dbReference type="PATRIC" id="fig|1396.428.peg.3932"/>
<dbReference type="GO" id="GO:0030170">
    <property type="term" value="F:pyridoxal phosphate binding"/>
    <property type="evidence" value="ECO:0007669"/>
    <property type="project" value="TreeGrafter"/>
</dbReference>
<dbReference type="GO" id="GO:0008483">
    <property type="term" value="F:transaminase activity"/>
    <property type="evidence" value="ECO:0007669"/>
    <property type="project" value="TreeGrafter"/>
</dbReference>
<dbReference type="SUPFAM" id="SSF53383">
    <property type="entry name" value="PLP-dependent transferases"/>
    <property type="match status" value="1"/>
</dbReference>
<accession>A0A0G8F203</accession>
<dbReference type="Proteomes" id="UP000035214">
    <property type="component" value="Unassembled WGS sequence"/>
</dbReference>
<keyword evidence="1 4" id="KW-0663">Pyridoxal phosphate</keyword>
<feature type="active site" description="Proton acceptor" evidence="3">
    <location>
        <position position="190"/>
    </location>
</feature>
<dbReference type="GO" id="GO:0000271">
    <property type="term" value="P:polysaccharide biosynthetic process"/>
    <property type="evidence" value="ECO:0007669"/>
    <property type="project" value="TreeGrafter"/>
</dbReference>
<evidence type="ECO:0008006" key="8">
    <source>
        <dbReference type="Google" id="ProtNLM"/>
    </source>
</evidence>
<dbReference type="PANTHER" id="PTHR30244:SF9">
    <property type="entry name" value="PROTEIN RV3402C"/>
    <property type="match status" value="1"/>
</dbReference>
<dbReference type="InterPro" id="IPR000653">
    <property type="entry name" value="DegT/StrS_aminotransferase"/>
</dbReference>
<evidence type="ECO:0000256" key="5">
    <source>
        <dbReference type="RuleBase" id="RU004508"/>
    </source>
</evidence>
<dbReference type="FunFam" id="3.40.640.10:FF:000145">
    <property type="entry name" value="Aminotransferase DegT"/>
    <property type="match status" value="1"/>
</dbReference>
<evidence type="ECO:0000256" key="3">
    <source>
        <dbReference type="PIRSR" id="PIRSR000390-1"/>
    </source>
</evidence>
<reference evidence="6 7" key="1">
    <citation type="submission" date="2015-04" db="EMBL/GenBank/DDBJ databases">
        <title>Draft Genome Sequences of Eight Spore-Forming Food Isolates of Bacillus cereus Genome sequencing.</title>
        <authorList>
            <person name="Krawcyk A.O."/>
            <person name="de Jong A."/>
            <person name="Eijlander R.T."/>
            <person name="Berendsen E.M."/>
            <person name="Holsappel S."/>
            <person name="Wells-Bennik M."/>
            <person name="Kuipers O.P."/>
        </authorList>
    </citation>
    <scope>NUCLEOTIDE SEQUENCE [LARGE SCALE GENOMIC DNA]</scope>
    <source>
        <strain evidence="6 7">B4077</strain>
    </source>
</reference>
<dbReference type="Pfam" id="PF01041">
    <property type="entry name" value="DegT_DnrJ_EryC1"/>
    <property type="match status" value="1"/>
</dbReference>
<comment type="similarity">
    <text evidence="2 5">Belongs to the DegT/DnrJ/EryC1 family.</text>
</comment>
<sequence length="376" mass="43192">MENIPFLRASTVPVIEYLDELKEIDTSHIYTNYGPINQRFEETIMSEFFQNRGAVTTVANATLGLMAAIQLKKRRKGKYALMPSFTFPATPLAAIWCGLEPYFIDISIDDWYMDKTVLWDKIEELKEEVAIVVPYATFGSWMDLEKYEELEKKGIPVVVDAAPGFGLMNGSMHYGQDFSGMIVYSFHATKPFGIGEGGLIYSKKEEDIQRIKRMGNFGFDKNRECTMMGFNCKMSEYAAAVGIATVKKWNQKLKERTRISEWYKQLLQSNGLMKKGWKLQKTEAVIQQFMPILCPEEVHNIQVIEELKKQKIEARLYFSPSCHQQVLFRNYKSTDLIETNKIAKRIVSLPLWEGMTKEIVEQIVICLGQKVVSADE</sequence>
<proteinExistence type="inferred from homology"/>
<name>A0A0G8F203_BACCE</name>
<dbReference type="InterPro" id="IPR015421">
    <property type="entry name" value="PyrdxlP-dep_Trfase_major"/>
</dbReference>
<evidence type="ECO:0000256" key="1">
    <source>
        <dbReference type="ARBA" id="ARBA00022898"/>
    </source>
</evidence>